<evidence type="ECO:0000313" key="9">
    <source>
        <dbReference type="Proteomes" id="UP000034307"/>
    </source>
</evidence>
<keyword evidence="6" id="KW-0694">RNA-binding</keyword>
<dbReference type="STRING" id="1618358.UX80_C0004G0003"/>
<dbReference type="SUPFAM" id="SSF54786">
    <property type="entry name" value="YcfA/nrd intein domain"/>
    <property type="match status" value="1"/>
</dbReference>
<evidence type="ECO:0000256" key="1">
    <source>
        <dbReference type="ARBA" id="ARBA00006620"/>
    </source>
</evidence>
<comment type="caution">
    <text evidence="8">The sequence shown here is derived from an EMBL/GenBank/DDBJ whole genome shotgun (WGS) entry which is preliminary data.</text>
</comment>
<dbReference type="Pfam" id="PF07927">
    <property type="entry name" value="HicA_toxin"/>
    <property type="match status" value="1"/>
</dbReference>
<dbReference type="EMBL" id="LCNO01000004">
    <property type="protein sequence ID" value="KKU58252.1"/>
    <property type="molecule type" value="Genomic_DNA"/>
</dbReference>
<proteinExistence type="inferred from homology"/>
<dbReference type="GO" id="GO:0003729">
    <property type="term" value="F:mRNA binding"/>
    <property type="evidence" value="ECO:0007669"/>
    <property type="project" value="InterPro"/>
</dbReference>
<organism evidence="8 9">
    <name type="scientific">Candidatus Amesbacteria bacterium GW2011_GWA2_47_11b</name>
    <dbReference type="NCBI Taxonomy" id="1618358"/>
    <lineage>
        <taxon>Bacteria</taxon>
        <taxon>Candidatus Amesiibacteriota</taxon>
    </lineage>
</organism>
<dbReference type="Proteomes" id="UP000034307">
    <property type="component" value="Unassembled WGS sequence"/>
</dbReference>
<evidence type="ECO:0000256" key="3">
    <source>
        <dbReference type="ARBA" id="ARBA00022722"/>
    </source>
</evidence>
<dbReference type="InterPro" id="IPR012933">
    <property type="entry name" value="HicA_mRNA_interferase"/>
</dbReference>
<dbReference type="AlphaFoldDB" id="A0A0G1RME1"/>
<sequence>MKLPAVKPKELIKRIEKLGFVHQRTTGSHMIYKDPKTGSRANVPFHLKEIPKGTFLAILRESGIRKEDII</sequence>
<evidence type="ECO:0000256" key="7">
    <source>
        <dbReference type="ARBA" id="ARBA00023016"/>
    </source>
</evidence>
<name>A0A0G1RME1_9BACT</name>
<evidence type="ECO:0000256" key="6">
    <source>
        <dbReference type="ARBA" id="ARBA00022884"/>
    </source>
</evidence>
<accession>A0A0G1RME1</accession>
<evidence type="ECO:0000256" key="5">
    <source>
        <dbReference type="ARBA" id="ARBA00022801"/>
    </source>
</evidence>
<keyword evidence="7" id="KW-0346">Stress response</keyword>
<evidence type="ECO:0000256" key="2">
    <source>
        <dbReference type="ARBA" id="ARBA00022649"/>
    </source>
</evidence>
<dbReference type="InterPro" id="IPR038570">
    <property type="entry name" value="HicA_sf"/>
</dbReference>
<evidence type="ECO:0000313" key="8">
    <source>
        <dbReference type="EMBL" id="KKU58252.1"/>
    </source>
</evidence>
<comment type="similarity">
    <text evidence="1">Belongs to the HicA mRNA interferase family.</text>
</comment>
<reference evidence="8 9" key="1">
    <citation type="journal article" date="2015" name="Nature">
        <title>rRNA introns, odd ribosomes, and small enigmatic genomes across a large radiation of phyla.</title>
        <authorList>
            <person name="Brown C.T."/>
            <person name="Hug L.A."/>
            <person name="Thomas B.C."/>
            <person name="Sharon I."/>
            <person name="Castelle C.J."/>
            <person name="Singh A."/>
            <person name="Wilkins M.J."/>
            <person name="Williams K.H."/>
            <person name="Banfield J.F."/>
        </authorList>
    </citation>
    <scope>NUCLEOTIDE SEQUENCE [LARGE SCALE GENOMIC DNA]</scope>
</reference>
<gene>
    <name evidence="8" type="ORF">UX80_C0004G0003</name>
</gene>
<dbReference type="GO" id="GO:0004519">
    <property type="term" value="F:endonuclease activity"/>
    <property type="evidence" value="ECO:0007669"/>
    <property type="project" value="UniProtKB-KW"/>
</dbReference>
<keyword evidence="2" id="KW-1277">Toxin-antitoxin system</keyword>
<keyword evidence="3" id="KW-0540">Nuclease</keyword>
<protein>
    <submittedName>
        <fullName evidence="8">YcfA family protein</fullName>
    </submittedName>
</protein>
<keyword evidence="4" id="KW-0255">Endonuclease</keyword>
<evidence type="ECO:0000256" key="4">
    <source>
        <dbReference type="ARBA" id="ARBA00022759"/>
    </source>
</evidence>
<dbReference type="GO" id="GO:0016787">
    <property type="term" value="F:hydrolase activity"/>
    <property type="evidence" value="ECO:0007669"/>
    <property type="project" value="UniProtKB-KW"/>
</dbReference>
<keyword evidence="5" id="KW-0378">Hydrolase</keyword>
<dbReference type="Gene3D" id="3.30.920.30">
    <property type="entry name" value="Hypothetical protein"/>
    <property type="match status" value="1"/>
</dbReference>